<evidence type="ECO:0000256" key="2">
    <source>
        <dbReference type="ARBA" id="ARBA00023002"/>
    </source>
</evidence>
<dbReference type="Pfam" id="PF01315">
    <property type="entry name" value="Ald_Xan_dh_C"/>
    <property type="match status" value="1"/>
</dbReference>
<dbReference type="EMBL" id="CP010311">
    <property type="protein sequence ID" value="AJF05922.1"/>
    <property type="molecule type" value="Genomic_DNA"/>
</dbReference>
<dbReference type="Proteomes" id="UP000035036">
    <property type="component" value="Chromosome"/>
</dbReference>
<dbReference type="AlphaFoldDB" id="A0A0B5FCL9"/>
<organism evidence="5 6">
    <name type="scientific">Geoalkalibacter subterraneus</name>
    <dbReference type="NCBI Taxonomy" id="483547"/>
    <lineage>
        <taxon>Bacteria</taxon>
        <taxon>Pseudomonadati</taxon>
        <taxon>Thermodesulfobacteriota</taxon>
        <taxon>Desulfuromonadia</taxon>
        <taxon>Desulfuromonadales</taxon>
        <taxon>Geoalkalibacteraceae</taxon>
        <taxon>Geoalkalibacter</taxon>
    </lineage>
</organism>
<evidence type="ECO:0000313" key="5">
    <source>
        <dbReference type="EMBL" id="AJF05922.1"/>
    </source>
</evidence>
<evidence type="ECO:0000256" key="3">
    <source>
        <dbReference type="SAM" id="MobiDB-lite"/>
    </source>
</evidence>
<dbReference type="SUPFAM" id="SSF56003">
    <property type="entry name" value="Molybdenum cofactor-binding domain"/>
    <property type="match status" value="1"/>
</dbReference>
<keyword evidence="6" id="KW-1185">Reference proteome</keyword>
<dbReference type="InterPro" id="IPR036856">
    <property type="entry name" value="Ald_Oxase/Xan_DH_a/b_sf"/>
</dbReference>
<dbReference type="PANTHER" id="PTHR11908:SF132">
    <property type="entry name" value="ALDEHYDE OXIDASE 1-RELATED"/>
    <property type="match status" value="1"/>
</dbReference>
<evidence type="ECO:0000313" key="6">
    <source>
        <dbReference type="Proteomes" id="UP000035036"/>
    </source>
</evidence>
<dbReference type="SUPFAM" id="SSF54665">
    <property type="entry name" value="CO dehydrogenase molybdoprotein N-domain-like"/>
    <property type="match status" value="1"/>
</dbReference>
<dbReference type="InterPro" id="IPR037165">
    <property type="entry name" value="AldOxase/xan_DH_Mopterin-bd_sf"/>
</dbReference>
<feature type="domain" description="Aldehyde oxidase/xanthine dehydrogenase a/b hammerhead" evidence="4">
    <location>
        <begin position="49"/>
        <end position="155"/>
    </location>
</feature>
<dbReference type="STRING" id="483547.GSUB_04190"/>
<dbReference type="PANTHER" id="PTHR11908">
    <property type="entry name" value="XANTHINE DEHYDROGENASE"/>
    <property type="match status" value="1"/>
</dbReference>
<sequence>MSDDQQGLYYTQDIPVPETPAPNAEPAPWEKTNIVGKPLPRVDGYERVSGTAVYPSDLSLPRMIHGAVVRCPYPHARVKGVDTSTAEKMPGVRAVVCNRTTPSDLKWSWADGIETGLFDPVCRFEGDTVAAVAADTPQQARDAAHAIKVEYEELPFVVDERMALEKDAPRVHEQGNQLKKDEYSRGDVATGFSEADVVREREYRTEAELHTPLELHGCVANWDGDSLTVWESSQGVYAVQAQIAETLKLPLSKVRVIGHYLGGGFGSKLKTGKYSIIAALLAKKAARPVRLFLTREETFLAVGNRPPANMKLKGGVKKDGTLTALEFTGTGTGGAFPAGGTSLLDWLVRDLYLCPNVRCETTDIYINAGPARPFRAPGHPQCSWALEQLLDELAEEIGMDPVELRLKNIPTVSQARKGQPPYTTTGLEQCLRQGAEKFGWQQARRQAQENNGKSHIKRGVGMGACVWVAGGGGPPSTVIVKLFSDGSVNLNMGASDIGTGTKTVMAMVVAEELGVRPEVIQIEHADTGTTQYATPSGGSKTVPTESPTVRAAAVEVKRQLLKMAADHLEVEVDDLRFEGASVVSKSDSSKKVAITSIPTLKKRGVVVGVGYRGPNPDGKVVNPFAAQFCEVEVNTRTGEAKVLRFLSANDSGRVMDRLTYDNQVFGGITMGIGLGMTEVRQFDYGQSGKVLNKNWHDYKLPTALDVPLRMTSLPIDMPDPEANSTGAKGLGEPVTIPTAAAIANAVYHATGKWVTHSPINPPQLMQVLTENRKEG</sequence>
<dbReference type="InterPro" id="IPR008274">
    <property type="entry name" value="AldOxase/xan_DH_MoCoBD1"/>
</dbReference>
<dbReference type="KEGG" id="gsb:GSUB_04190"/>
<dbReference type="InterPro" id="IPR000674">
    <property type="entry name" value="Ald_Oxase/Xan_DH_a/b"/>
</dbReference>
<keyword evidence="2" id="KW-0560">Oxidoreductase</keyword>
<evidence type="ECO:0000256" key="1">
    <source>
        <dbReference type="ARBA" id="ARBA00022505"/>
    </source>
</evidence>
<dbReference type="Gene3D" id="3.90.1170.50">
    <property type="entry name" value="Aldehyde oxidase/xanthine dehydrogenase, a/b hammerhead"/>
    <property type="match status" value="1"/>
</dbReference>
<name>A0A0B5FCL9_9BACT</name>
<feature type="region of interest" description="Disordered" evidence="3">
    <location>
        <begin position="1"/>
        <end position="31"/>
    </location>
</feature>
<reference evidence="5 6" key="1">
    <citation type="journal article" date="2015" name="Genome Announc.">
        <title>Genomes of Geoalkalibacter ferrihydriticus Z-0531T and Geoalkalibacter subterraneus Red1T, Two Haloalkaliphilic Metal-Reducing Deltaproteobacteria.</title>
        <authorList>
            <person name="Badalamenti J.P."/>
            <person name="Krajmalnik-Brown R."/>
            <person name="Torres C.I."/>
            <person name="Bond D.R."/>
        </authorList>
    </citation>
    <scope>NUCLEOTIDE SEQUENCE [LARGE SCALE GENOMIC DNA]</scope>
    <source>
        <strain evidence="5 6">Red1</strain>
    </source>
</reference>
<dbReference type="HOGENOM" id="CLU_001681_2_2_7"/>
<evidence type="ECO:0000259" key="4">
    <source>
        <dbReference type="SMART" id="SM01008"/>
    </source>
</evidence>
<dbReference type="GO" id="GO:0016491">
    <property type="term" value="F:oxidoreductase activity"/>
    <property type="evidence" value="ECO:0007669"/>
    <property type="project" value="UniProtKB-KW"/>
</dbReference>
<dbReference type="GO" id="GO:0005506">
    <property type="term" value="F:iron ion binding"/>
    <property type="evidence" value="ECO:0007669"/>
    <property type="project" value="InterPro"/>
</dbReference>
<protein>
    <submittedName>
        <fullName evidence="5">Aldehyde oxidase</fullName>
    </submittedName>
</protein>
<keyword evidence="1" id="KW-0500">Molybdenum</keyword>
<proteinExistence type="predicted"/>
<dbReference type="SMART" id="SM01008">
    <property type="entry name" value="Ald_Xan_dh_C"/>
    <property type="match status" value="1"/>
</dbReference>
<dbReference type="RefSeq" id="WP_040199334.1">
    <property type="nucleotide sequence ID" value="NZ_CP010311.1"/>
</dbReference>
<dbReference type="Pfam" id="PF02738">
    <property type="entry name" value="MoCoBD_1"/>
    <property type="match status" value="1"/>
</dbReference>
<dbReference type="OrthoDB" id="9775084at2"/>
<accession>A0A0B5FCL9</accession>
<dbReference type="InterPro" id="IPR016208">
    <property type="entry name" value="Ald_Oxase/xanthine_DH-like"/>
</dbReference>
<dbReference type="Gene3D" id="3.30.365.10">
    <property type="entry name" value="Aldehyde oxidase/xanthine dehydrogenase, molybdopterin binding domain"/>
    <property type="match status" value="4"/>
</dbReference>
<gene>
    <name evidence="5" type="ORF">GSUB_04190</name>
</gene>
<dbReference type="Pfam" id="PF20256">
    <property type="entry name" value="MoCoBD_2"/>
    <property type="match status" value="1"/>
</dbReference>
<dbReference type="InterPro" id="IPR046867">
    <property type="entry name" value="AldOxase/xan_DH_MoCoBD2"/>
</dbReference>